<proteinExistence type="predicted"/>
<dbReference type="InterPro" id="IPR003822">
    <property type="entry name" value="PAH"/>
</dbReference>
<feature type="region of interest" description="Disordered" evidence="6">
    <location>
        <begin position="1125"/>
        <end position="1169"/>
    </location>
</feature>
<accession>A0ABM1MRP4</accession>
<dbReference type="Pfam" id="PF21227">
    <property type="entry name" value="Myb_DNA-binding_7"/>
    <property type="match status" value="1"/>
</dbReference>
<dbReference type="SUPFAM" id="SSF46689">
    <property type="entry name" value="Homeodomain-like"/>
    <property type="match status" value="1"/>
</dbReference>
<organism evidence="7 8">
    <name type="scientific">Nicrophorus vespilloides</name>
    <name type="common">Boreal carrion beetle</name>
    <dbReference type="NCBI Taxonomy" id="110193"/>
    <lineage>
        <taxon>Eukaryota</taxon>
        <taxon>Metazoa</taxon>
        <taxon>Ecdysozoa</taxon>
        <taxon>Arthropoda</taxon>
        <taxon>Hexapoda</taxon>
        <taxon>Insecta</taxon>
        <taxon>Pterygota</taxon>
        <taxon>Neoptera</taxon>
        <taxon>Endopterygota</taxon>
        <taxon>Coleoptera</taxon>
        <taxon>Polyphaga</taxon>
        <taxon>Staphyliniformia</taxon>
        <taxon>Silphidae</taxon>
        <taxon>Nicrophorinae</taxon>
        <taxon>Nicrophorus</taxon>
    </lineage>
</organism>
<protein>
    <submittedName>
        <fullName evidence="8">Uncharacterized protein LOC108563156</fullName>
    </submittedName>
</protein>
<keyword evidence="7" id="KW-1185">Reference proteome</keyword>
<dbReference type="Proteomes" id="UP000695000">
    <property type="component" value="Unplaced"/>
</dbReference>
<dbReference type="GeneID" id="108563156"/>
<evidence type="ECO:0000313" key="7">
    <source>
        <dbReference type="Proteomes" id="UP000695000"/>
    </source>
</evidence>
<feature type="compositionally biased region" description="Basic residues" evidence="6">
    <location>
        <begin position="1153"/>
        <end position="1167"/>
    </location>
</feature>
<feature type="compositionally biased region" description="Acidic residues" evidence="6">
    <location>
        <begin position="1239"/>
        <end position="1248"/>
    </location>
</feature>
<name>A0ABM1MRP4_NICVS</name>
<evidence type="ECO:0000256" key="4">
    <source>
        <dbReference type="ARBA" id="ARBA00023242"/>
    </source>
</evidence>
<keyword evidence="4 5" id="KW-0539">Nucleus</keyword>
<gene>
    <name evidence="8" type="primary">LOC108563156</name>
</gene>
<dbReference type="InterPro" id="IPR009057">
    <property type="entry name" value="Homeodomain-like_sf"/>
</dbReference>
<reference evidence="8" key="1">
    <citation type="submission" date="2025-08" db="UniProtKB">
        <authorList>
            <consortium name="RefSeq"/>
        </authorList>
    </citation>
    <scope>IDENTIFICATION</scope>
    <source>
        <tissue evidence="8">Whole Larva</tissue>
    </source>
</reference>
<evidence type="ECO:0000256" key="2">
    <source>
        <dbReference type="ARBA" id="ARBA00023015"/>
    </source>
</evidence>
<feature type="region of interest" description="Disordered" evidence="6">
    <location>
        <begin position="138"/>
        <end position="166"/>
    </location>
</feature>
<evidence type="ECO:0000256" key="3">
    <source>
        <dbReference type="ARBA" id="ARBA00023163"/>
    </source>
</evidence>
<dbReference type="InterPro" id="IPR036600">
    <property type="entry name" value="PAH_sf"/>
</dbReference>
<dbReference type="RefSeq" id="XP_017777244.1">
    <property type="nucleotide sequence ID" value="XM_017921755.1"/>
</dbReference>
<keyword evidence="3" id="KW-0804">Transcription</keyword>
<evidence type="ECO:0000256" key="5">
    <source>
        <dbReference type="PROSITE-ProRule" id="PRU00810"/>
    </source>
</evidence>
<feature type="compositionally biased region" description="Basic and acidic residues" evidence="6">
    <location>
        <begin position="19"/>
        <end position="44"/>
    </location>
</feature>
<feature type="compositionally biased region" description="Polar residues" evidence="6">
    <location>
        <begin position="1249"/>
        <end position="1266"/>
    </location>
</feature>
<dbReference type="Pfam" id="PF02671">
    <property type="entry name" value="PAH"/>
    <property type="match status" value="1"/>
</dbReference>
<feature type="region of interest" description="Disordered" evidence="6">
    <location>
        <begin position="1236"/>
        <end position="1269"/>
    </location>
</feature>
<keyword evidence="2" id="KW-0805">Transcription regulation</keyword>
<dbReference type="PANTHER" id="PTHR16088">
    <property type="entry name" value="YY1 ASSOCIATED PROTEIN-RELATED"/>
    <property type="match status" value="1"/>
</dbReference>
<dbReference type="PROSITE" id="PS51477">
    <property type="entry name" value="PAH"/>
    <property type="match status" value="1"/>
</dbReference>
<dbReference type="SUPFAM" id="SSF47762">
    <property type="entry name" value="PAH2 domain"/>
    <property type="match status" value="2"/>
</dbReference>
<dbReference type="PANTHER" id="PTHR16088:SF3">
    <property type="entry name" value="GON-4-LIKE PROTEIN"/>
    <property type="match status" value="1"/>
</dbReference>
<dbReference type="Gene3D" id="1.20.1160.11">
    <property type="entry name" value="Paired amphipathic helix"/>
    <property type="match status" value="1"/>
</dbReference>
<comment type="subcellular location">
    <subcellularLocation>
        <location evidence="1 5">Nucleus</location>
    </subcellularLocation>
</comment>
<evidence type="ECO:0000313" key="8">
    <source>
        <dbReference type="RefSeq" id="XP_017777244.1"/>
    </source>
</evidence>
<dbReference type="InterPro" id="IPR052435">
    <property type="entry name" value="YY1-Transcr_Regul"/>
</dbReference>
<sequence>MDNEDKVAMESEQSDDEKSDISLKIVEDSPKKKQHHEITPQDKEILSKFETEFEEKLQEKAEKNKLTTFNVKRILKDVVTNEHVIALVRKANNPDENIPLQFEPKLTRSTAKKLFKTQPVNVWSSKNSETQVLISEELNEDSSGDEYIPTYESEDDRESSVASNDVGSPKNKCIKTAWSEDGIFKVPHKKTAEEIEEEANIARRTRSKLSLSDKSLEFLAESFVPPDIPPDWLPVDCDDEYWAQFLTEFTKPLDEVSKIEDEDHDPEYNVLADEEIDKVDKEELRADKGVKVSKKELNALISELAELGDYAYNYEIEQQRKQQYIEQSANLSISESESIVMVRPSLNDELVNAKVTILPENFEAFDDHQYPLLQQQMRQHVQMLTQCFLLTYEHPEFNTLSSNCTESLNELLQASNGNDKSFFNSTNLLSALSLIKQWEAKFETNDAEVVQYKDHVMRIICETRQAKKSGITYIPTFPRYLLQTVCNSDVFLYPMLLPRIPFKPSNTFGRRLFIIESEAELIAHGLEQFLPFMKFQKNHLNSKGEVRLIDASNYISKYLMPHLSARKIYRYILVHKKSKFKNPIKQFFEKNRSTPPLHYVAPLDQFMILPPCQRSMEQLPHQWREFLYPHSKISKHTKALIISPLFVTSPEPSTKDFFKKRKIENSTLISPQKRKRTDENSYVQSEVLISSLEPVEKAKFSTTIFSFSITKNVLKNNVNLNTSKLMEKASANKLVYTSIKHVYLACDLLEVVFKCSILIKIMPVDENEGVFTELFSEKLDDKVSFQNAKLNDMKLEIMLKEDVQDSDKKVVEVEEPVKDNLDDINALMVASTTIKSSEGRRKPTGAEKKRAKLRRDYNATLRMLIPEEEDVVAEKTERFVQAFYDKVRERLDLHEYHRFMEVLNNFDEMYDSVTDLYNKIENIISDKHPDILDEFLTFFTSLQAKSIGKLIPHLVMNNMALFLHKLEMIFKDQPSQVRKIYRCLTELVAMQNVSMDHVKSTILPLLKGNNLLIDWFLQIFPTEKPPERLMRGSWEKMEMTNDDHYEMITIPDVEDPYGGPTCICQCHNVEDQIFKSRSKHCVPCGTKFMQGRVYVQTSRGLRLAKVIFEDNNVDHSARLACKVKTKRRESPVKQISPGKDSQCSSDDEPDKKRVLKTPKKRKPKKITPKVEAGCSKQVLEEKEVVEEKDVQAEVPQVEQMNGNTSDSSINEIKIPVEENVEWDCNTSIESIELKMSAESESDFCEETSQDNNSDSMGSESEPNSPTFPEIQWAREEDKIILEMFQKETDKDVAFQRIANVLQNRSIAQIKQRFETLMILLREMTKNNKV</sequence>
<dbReference type="Gene3D" id="1.10.10.60">
    <property type="entry name" value="Homeodomain-like"/>
    <property type="match status" value="1"/>
</dbReference>
<evidence type="ECO:0000256" key="6">
    <source>
        <dbReference type="SAM" id="MobiDB-lite"/>
    </source>
</evidence>
<feature type="region of interest" description="Disordered" evidence="6">
    <location>
        <begin position="1"/>
        <end position="44"/>
    </location>
</feature>
<evidence type="ECO:0000256" key="1">
    <source>
        <dbReference type="ARBA" id="ARBA00004123"/>
    </source>
</evidence>